<name>A0A653CFS4_CALMS</name>
<sequence>MSAMLTMPFIFIIHTVFIHGSFCVSGYPWTLWVAGIRIQWPGSTHLHRRRHRLRSSPRPQALARPMTLRQPGGAVALRVADKRRSQARATRPGEGLPPTAPPLGAERRRAVRSWAGYGALTDTRPLVERDPANPRKDNSEKASLLARPHSLAIGGSSTLAPPSRGVMPGIRQLLGAPRGGANNGAGRREDAAARSPLVKRRAGGEQTPVVKPASIRPAASLASLRRCDTVVALTGYLR</sequence>
<protein>
    <submittedName>
        <fullName evidence="2">Uncharacterized protein</fullName>
    </submittedName>
</protein>
<feature type="region of interest" description="Disordered" evidence="1">
    <location>
        <begin position="177"/>
        <end position="209"/>
    </location>
</feature>
<proteinExistence type="predicted"/>
<evidence type="ECO:0000313" key="2">
    <source>
        <dbReference type="EMBL" id="VEN46599.1"/>
    </source>
</evidence>
<dbReference type="OrthoDB" id="6743070at2759"/>
<feature type="region of interest" description="Disordered" evidence="1">
    <location>
        <begin position="82"/>
        <end position="104"/>
    </location>
</feature>
<dbReference type="Proteomes" id="UP000410492">
    <property type="component" value="Unassembled WGS sequence"/>
</dbReference>
<keyword evidence="3" id="KW-1185">Reference proteome</keyword>
<evidence type="ECO:0000313" key="3">
    <source>
        <dbReference type="Proteomes" id="UP000410492"/>
    </source>
</evidence>
<reference evidence="2 3" key="1">
    <citation type="submission" date="2019-01" db="EMBL/GenBank/DDBJ databases">
        <authorList>
            <person name="Sayadi A."/>
        </authorList>
    </citation>
    <scope>NUCLEOTIDE SEQUENCE [LARGE SCALE GENOMIC DNA]</scope>
</reference>
<dbReference type="AlphaFoldDB" id="A0A653CFS4"/>
<gene>
    <name evidence="2" type="ORF">CALMAC_LOCUS8636</name>
</gene>
<dbReference type="EMBL" id="CAACVG010007685">
    <property type="protein sequence ID" value="VEN46599.1"/>
    <property type="molecule type" value="Genomic_DNA"/>
</dbReference>
<organism evidence="2 3">
    <name type="scientific">Callosobruchus maculatus</name>
    <name type="common">Southern cowpea weevil</name>
    <name type="synonym">Pulse bruchid</name>
    <dbReference type="NCBI Taxonomy" id="64391"/>
    <lineage>
        <taxon>Eukaryota</taxon>
        <taxon>Metazoa</taxon>
        <taxon>Ecdysozoa</taxon>
        <taxon>Arthropoda</taxon>
        <taxon>Hexapoda</taxon>
        <taxon>Insecta</taxon>
        <taxon>Pterygota</taxon>
        <taxon>Neoptera</taxon>
        <taxon>Endopterygota</taxon>
        <taxon>Coleoptera</taxon>
        <taxon>Polyphaga</taxon>
        <taxon>Cucujiformia</taxon>
        <taxon>Chrysomeloidea</taxon>
        <taxon>Chrysomelidae</taxon>
        <taxon>Bruchinae</taxon>
        <taxon>Bruchini</taxon>
        <taxon>Callosobruchus</taxon>
    </lineage>
</organism>
<evidence type="ECO:0000256" key="1">
    <source>
        <dbReference type="SAM" id="MobiDB-lite"/>
    </source>
</evidence>
<accession>A0A653CFS4</accession>